<feature type="repeat" description="PPR" evidence="2">
    <location>
        <begin position="82"/>
        <end position="118"/>
    </location>
</feature>
<dbReference type="PANTHER" id="PTHR47447:SF17">
    <property type="entry name" value="OS12G0638900 PROTEIN"/>
    <property type="match status" value="1"/>
</dbReference>
<feature type="repeat" description="PPR" evidence="2">
    <location>
        <begin position="12"/>
        <end position="46"/>
    </location>
</feature>
<keyword evidence="1" id="KW-0677">Repeat</keyword>
<sequence>MQKMMRRGVLPDVISYNSVINSCARADDVTRASRWLDGLLGAGLRPDAVSYTALIASCSRRGDLQQALGWLEAMAASRLKPDVVSWTALLKACALEWPARQNEAEAILRRMVAEGVEPNKLTMLELSRAVSSDRQDRLRRQLGAPLHPGLRHVRDVV</sequence>
<feature type="repeat" description="PPR" evidence="2">
    <location>
        <begin position="47"/>
        <end position="81"/>
    </location>
</feature>
<organism evidence="3">
    <name type="scientific">Alexandrium monilatum</name>
    <dbReference type="NCBI Taxonomy" id="311494"/>
    <lineage>
        <taxon>Eukaryota</taxon>
        <taxon>Sar</taxon>
        <taxon>Alveolata</taxon>
        <taxon>Dinophyceae</taxon>
        <taxon>Gonyaulacales</taxon>
        <taxon>Pyrocystaceae</taxon>
        <taxon>Alexandrium</taxon>
    </lineage>
</organism>
<evidence type="ECO:0008006" key="4">
    <source>
        <dbReference type="Google" id="ProtNLM"/>
    </source>
</evidence>
<dbReference type="NCBIfam" id="TIGR00756">
    <property type="entry name" value="PPR"/>
    <property type="match status" value="2"/>
</dbReference>
<dbReference type="AlphaFoldDB" id="A0A7S4UB72"/>
<dbReference type="InterPro" id="IPR002885">
    <property type="entry name" value="PPR_rpt"/>
</dbReference>
<protein>
    <recommendedName>
        <fullName evidence="4">Pentacotripeptide-repeat region of PRORP domain-containing protein</fullName>
    </recommendedName>
</protein>
<proteinExistence type="predicted"/>
<evidence type="ECO:0000256" key="2">
    <source>
        <dbReference type="PROSITE-ProRule" id="PRU00708"/>
    </source>
</evidence>
<accession>A0A7S4UB72</accession>
<name>A0A7S4UB72_9DINO</name>
<reference evidence="3" key="1">
    <citation type="submission" date="2021-01" db="EMBL/GenBank/DDBJ databases">
        <authorList>
            <person name="Corre E."/>
            <person name="Pelletier E."/>
            <person name="Niang G."/>
            <person name="Scheremetjew M."/>
            <person name="Finn R."/>
            <person name="Kale V."/>
            <person name="Holt S."/>
            <person name="Cochrane G."/>
            <person name="Meng A."/>
            <person name="Brown T."/>
            <person name="Cohen L."/>
        </authorList>
    </citation>
    <scope>NUCLEOTIDE SEQUENCE</scope>
    <source>
        <strain evidence="3">CCMP3105</strain>
    </source>
</reference>
<dbReference type="EMBL" id="HBNR01008680">
    <property type="protein sequence ID" value="CAE4566092.1"/>
    <property type="molecule type" value="Transcribed_RNA"/>
</dbReference>
<dbReference type="Pfam" id="PF13041">
    <property type="entry name" value="PPR_2"/>
    <property type="match status" value="1"/>
</dbReference>
<evidence type="ECO:0000256" key="1">
    <source>
        <dbReference type="ARBA" id="ARBA00022737"/>
    </source>
</evidence>
<dbReference type="PANTHER" id="PTHR47447">
    <property type="entry name" value="OS03G0856100 PROTEIN"/>
    <property type="match status" value="1"/>
</dbReference>
<dbReference type="Gene3D" id="1.25.40.10">
    <property type="entry name" value="Tetratricopeptide repeat domain"/>
    <property type="match status" value="1"/>
</dbReference>
<dbReference type="Pfam" id="PF01535">
    <property type="entry name" value="PPR"/>
    <property type="match status" value="1"/>
</dbReference>
<evidence type="ECO:0000313" key="3">
    <source>
        <dbReference type="EMBL" id="CAE4566092.1"/>
    </source>
</evidence>
<dbReference type="PROSITE" id="PS51375">
    <property type="entry name" value="PPR"/>
    <property type="match status" value="3"/>
</dbReference>
<dbReference type="InterPro" id="IPR011990">
    <property type="entry name" value="TPR-like_helical_dom_sf"/>
</dbReference>
<gene>
    <name evidence="3" type="ORF">AMON00008_LOCUS5711</name>
</gene>